<dbReference type="SUPFAM" id="SSF55785">
    <property type="entry name" value="PYP-like sensor domain (PAS domain)"/>
    <property type="match status" value="1"/>
</dbReference>
<dbReference type="SMART" id="SM00387">
    <property type="entry name" value="HATPase_c"/>
    <property type="match status" value="1"/>
</dbReference>
<dbReference type="EMBL" id="VSSQ01013428">
    <property type="protein sequence ID" value="MPM51466.1"/>
    <property type="molecule type" value="Genomic_DNA"/>
</dbReference>
<dbReference type="Gene3D" id="3.30.450.20">
    <property type="entry name" value="PAS domain"/>
    <property type="match status" value="1"/>
</dbReference>
<dbReference type="InterPro" id="IPR050351">
    <property type="entry name" value="BphY/WalK/GraS-like"/>
</dbReference>
<dbReference type="SUPFAM" id="SSF55781">
    <property type="entry name" value="GAF domain-like"/>
    <property type="match status" value="1"/>
</dbReference>
<evidence type="ECO:0000256" key="3">
    <source>
        <dbReference type="ARBA" id="ARBA00012438"/>
    </source>
</evidence>
<keyword evidence="4" id="KW-0597">Phosphoprotein</keyword>
<dbReference type="CDD" id="cd00075">
    <property type="entry name" value="HATPase"/>
    <property type="match status" value="1"/>
</dbReference>
<sequence>MKNSFDEIPQSFINKWQNIVDLLAKIFGIPAALIMKVENDYMKVFISSKSENNPYHIGCREHWNGLYCETVIKSQNKLKVANALKDEKWDKNPDIKLGMISYFGFPLNFPNGEPFGTICVLDRNENSYSEEYEQLLMQFKSVVELDLAMIQSLNITHDISENELVDQLLFQNKKLTESEKRFRTLAEIAVDSIILFEGQKLVFASRRFCEYVGIEPENVDKLTANDVISHIHPDDIEHYGREMQESLAQQKKHYTIEFRMLNPEGNYEWLQNNTTATYDSSGKVLQRIVQVRDITKQVELENELKKLNADKDQFIRILGHDLRTPFNSLIGFSGLLLESLHEYDLQQIEEQVKIINQTSLKTYELLEQILLWVKSQSGQLELTIEQFDFQQESTSVVQAIENIAVKKGIQIDIIETEKKCLLADLNIFRTVLRNLISNAIKFTSPDGHISISAEKKEQSILIAVSDNGIGMDEKVMDKLWEIKNDYTSKGTNGETGTGFGLKLCKELVERHGGKIWAESVPGKGSKFIFSLPV</sequence>
<keyword evidence="9" id="KW-0067">ATP-binding</keyword>
<dbReference type="GO" id="GO:0016020">
    <property type="term" value="C:membrane"/>
    <property type="evidence" value="ECO:0007669"/>
    <property type="project" value="UniProtKB-SubCell"/>
</dbReference>
<evidence type="ECO:0000256" key="7">
    <source>
        <dbReference type="ARBA" id="ARBA00022741"/>
    </source>
</evidence>
<evidence type="ECO:0000256" key="10">
    <source>
        <dbReference type="ARBA" id="ARBA00022989"/>
    </source>
</evidence>
<dbReference type="SMART" id="SM00086">
    <property type="entry name" value="PAC"/>
    <property type="match status" value="1"/>
</dbReference>
<dbReference type="InterPro" id="IPR003594">
    <property type="entry name" value="HATPase_dom"/>
</dbReference>
<keyword evidence="10" id="KW-1133">Transmembrane helix</keyword>
<dbReference type="InterPro" id="IPR005467">
    <property type="entry name" value="His_kinase_dom"/>
</dbReference>
<keyword evidence="5 16" id="KW-0808">Transferase</keyword>
<dbReference type="Pfam" id="PF08447">
    <property type="entry name" value="PAS_3"/>
    <property type="match status" value="1"/>
</dbReference>
<evidence type="ECO:0000259" key="13">
    <source>
        <dbReference type="PROSITE" id="PS50109"/>
    </source>
</evidence>
<dbReference type="Pfam" id="PF01590">
    <property type="entry name" value="GAF"/>
    <property type="match status" value="1"/>
</dbReference>
<dbReference type="AlphaFoldDB" id="A0A645AET0"/>
<evidence type="ECO:0000256" key="9">
    <source>
        <dbReference type="ARBA" id="ARBA00022840"/>
    </source>
</evidence>
<proteinExistence type="predicted"/>
<evidence type="ECO:0000256" key="8">
    <source>
        <dbReference type="ARBA" id="ARBA00022777"/>
    </source>
</evidence>
<dbReference type="NCBIfam" id="TIGR00229">
    <property type="entry name" value="sensory_box"/>
    <property type="match status" value="1"/>
</dbReference>
<dbReference type="GO" id="GO:0005524">
    <property type="term" value="F:ATP binding"/>
    <property type="evidence" value="ECO:0007669"/>
    <property type="project" value="UniProtKB-KW"/>
</dbReference>
<keyword evidence="6" id="KW-0812">Transmembrane</keyword>
<keyword evidence="8 16" id="KW-0418">Kinase</keyword>
<dbReference type="Pfam" id="PF00512">
    <property type="entry name" value="HisKA"/>
    <property type="match status" value="1"/>
</dbReference>
<dbReference type="SMART" id="SM00388">
    <property type="entry name" value="HisKA"/>
    <property type="match status" value="1"/>
</dbReference>
<feature type="domain" description="PAS" evidence="14">
    <location>
        <begin position="197"/>
        <end position="250"/>
    </location>
</feature>
<dbReference type="PANTHER" id="PTHR42878">
    <property type="entry name" value="TWO-COMPONENT HISTIDINE KINASE"/>
    <property type="match status" value="1"/>
</dbReference>
<dbReference type="PROSITE" id="PS50112">
    <property type="entry name" value="PAS"/>
    <property type="match status" value="1"/>
</dbReference>
<dbReference type="FunFam" id="3.30.565.10:FF:000006">
    <property type="entry name" value="Sensor histidine kinase WalK"/>
    <property type="match status" value="1"/>
</dbReference>
<comment type="catalytic activity">
    <reaction evidence="1">
        <text>ATP + protein L-histidine = ADP + protein N-phospho-L-histidine.</text>
        <dbReference type="EC" id="2.7.13.3"/>
    </reaction>
</comment>
<comment type="caution">
    <text evidence="16">The sequence shown here is derived from an EMBL/GenBank/DDBJ whole genome shotgun (WGS) entry which is preliminary data.</text>
</comment>
<dbReference type="PROSITE" id="PS50113">
    <property type="entry name" value="PAC"/>
    <property type="match status" value="1"/>
</dbReference>
<evidence type="ECO:0000256" key="11">
    <source>
        <dbReference type="ARBA" id="ARBA00023012"/>
    </source>
</evidence>
<dbReference type="InterPro" id="IPR035965">
    <property type="entry name" value="PAS-like_dom_sf"/>
</dbReference>
<dbReference type="InterPro" id="IPR004358">
    <property type="entry name" value="Sig_transdc_His_kin-like_C"/>
</dbReference>
<evidence type="ECO:0000259" key="15">
    <source>
        <dbReference type="PROSITE" id="PS50113"/>
    </source>
</evidence>
<keyword evidence="12" id="KW-0472">Membrane</keyword>
<evidence type="ECO:0000256" key="6">
    <source>
        <dbReference type="ARBA" id="ARBA00022692"/>
    </source>
</evidence>
<dbReference type="EC" id="2.7.13.3" evidence="3"/>
<dbReference type="GO" id="GO:0000155">
    <property type="term" value="F:phosphorelay sensor kinase activity"/>
    <property type="evidence" value="ECO:0007669"/>
    <property type="project" value="InterPro"/>
</dbReference>
<evidence type="ECO:0000313" key="16">
    <source>
        <dbReference type="EMBL" id="MPM51466.1"/>
    </source>
</evidence>
<dbReference type="GO" id="GO:0000156">
    <property type="term" value="F:phosphorelay response regulator activity"/>
    <property type="evidence" value="ECO:0007669"/>
    <property type="project" value="TreeGrafter"/>
</dbReference>
<dbReference type="Gene3D" id="1.10.287.130">
    <property type="match status" value="1"/>
</dbReference>
<evidence type="ECO:0000256" key="5">
    <source>
        <dbReference type="ARBA" id="ARBA00022679"/>
    </source>
</evidence>
<dbReference type="Pfam" id="PF02518">
    <property type="entry name" value="HATPase_c"/>
    <property type="match status" value="1"/>
</dbReference>
<keyword evidence="7" id="KW-0547">Nucleotide-binding</keyword>
<evidence type="ECO:0000256" key="4">
    <source>
        <dbReference type="ARBA" id="ARBA00022553"/>
    </source>
</evidence>
<gene>
    <name evidence="16" type="primary">sasA_255</name>
    <name evidence="16" type="ORF">SDC9_98215</name>
</gene>
<dbReference type="InterPro" id="IPR003661">
    <property type="entry name" value="HisK_dim/P_dom"/>
</dbReference>
<dbReference type="PROSITE" id="PS50109">
    <property type="entry name" value="HIS_KIN"/>
    <property type="match status" value="1"/>
</dbReference>
<dbReference type="CDD" id="cd00082">
    <property type="entry name" value="HisKA"/>
    <property type="match status" value="1"/>
</dbReference>
<dbReference type="InterPro" id="IPR003018">
    <property type="entry name" value="GAF"/>
</dbReference>
<dbReference type="CDD" id="cd00130">
    <property type="entry name" value="PAS"/>
    <property type="match status" value="1"/>
</dbReference>
<dbReference type="PRINTS" id="PR00344">
    <property type="entry name" value="BCTRLSENSOR"/>
</dbReference>
<dbReference type="InterPro" id="IPR001610">
    <property type="entry name" value="PAC"/>
</dbReference>
<name>A0A645AET0_9ZZZZ</name>
<dbReference type="SUPFAM" id="SSF55874">
    <property type="entry name" value="ATPase domain of HSP90 chaperone/DNA topoisomerase II/histidine kinase"/>
    <property type="match status" value="1"/>
</dbReference>
<dbReference type="SUPFAM" id="SSF47384">
    <property type="entry name" value="Homodimeric domain of signal transducing histidine kinase"/>
    <property type="match status" value="1"/>
</dbReference>
<organism evidence="16">
    <name type="scientific">bioreactor metagenome</name>
    <dbReference type="NCBI Taxonomy" id="1076179"/>
    <lineage>
        <taxon>unclassified sequences</taxon>
        <taxon>metagenomes</taxon>
        <taxon>ecological metagenomes</taxon>
    </lineage>
</organism>
<dbReference type="InterPro" id="IPR000700">
    <property type="entry name" value="PAS-assoc_C"/>
</dbReference>
<evidence type="ECO:0000259" key="14">
    <source>
        <dbReference type="PROSITE" id="PS50112"/>
    </source>
</evidence>
<keyword evidence="11" id="KW-0902">Two-component regulatory system</keyword>
<dbReference type="InterPro" id="IPR036097">
    <property type="entry name" value="HisK_dim/P_sf"/>
</dbReference>
<dbReference type="Gene3D" id="3.30.565.10">
    <property type="entry name" value="Histidine kinase-like ATPase, C-terminal domain"/>
    <property type="match status" value="1"/>
</dbReference>
<evidence type="ECO:0000256" key="2">
    <source>
        <dbReference type="ARBA" id="ARBA00004141"/>
    </source>
</evidence>
<feature type="domain" description="PAC" evidence="15">
    <location>
        <begin position="254"/>
        <end position="306"/>
    </location>
</feature>
<dbReference type="InterPro" id="IPR013655">
    <property type="entry name" value="PAS_fold_3"/>
</dbReference>
<comment type="subcellular location">
    <subcellularLocation>
        <location evidence="2">Membrane</location>
        <topology evidence="2">Multi-pass membrane protein</topology>
    </subcellularLocation>
</comment>
<dbReference type="InterPro" id="IPR029016">
    <property type="entry name" value="GAF-like_dom_sf"/>
</dbReference>
<evidence type="ECO:0000256" key="12">
    <source>
        <dbReference type="ARBA" id="ARBA00023136"/>
    </source>
</evidence>
<dbReference type="PANTHER" id="PTHR42878:SF7">
    <property type="entry name" value="SENSOR HISTIDINE KINASE GLRK"/>
    <property type="match status" value="1"/>
</dbReference>
<dbReference type="InterPro" id="IPR000014">
    <property type="entry name" value="PAS"/>
</dbReference>
<feature type="domain" description="Histidine kinase" evidence="13">
    <location>
        <begin position="317"/>
        <end position="533"/>
    </location>
</feature>
<evidence type="ECO:0000256" key="1">
    <source>
        <dbReference type="ARBA" id="ARBA00000085"/>
    </source>
</evidence>
<dbReference type="GO" id="GO:0007234">
    <property type="term" value="P:osmosensory signaling via phosphorelay pathway"/>
    <property type="evidence" value="ECO:0007669"/>
    <property type="project" value="TreeGrafter"/>
</dbReference>
<protein>
    <recommendedName>
        <fullName evidence="3">histidine kinase</fullName>
        <ecNumber evidence="3">2.7.13.3</ecNumber>
    </recommendedName>
</protein>
<dbReference type="Gene3D" id="3.30.450.40">
    <property type="match status" value="1"/>
</dbReference>
<dbReference type="GO" id="GO:0030295">
    <property type="term" value="F:protein kinase activator activity"/>
    <property type="evidence" value="ECO:0007669"/>
    <property type="project" value="TreeGrafter"/>
</dbReference>
<accession>A0A645AET0</accession>
<dbReference type="InterPro" id="IPR036890">
    <property type="entry name" value="HATPase_C_sf"/>
</dbReference>
<reference evidence="16" key="1">
    <citation type="submission" date="2019-08" db="EMBL/GenBank/DDBJ databases">
        <authorList>
            <person name="Kucharzyk K."/>
            <person name="Murdoch R.W."/>
            <person name="Higgins S."/>
            <person name="Loffler F."/>
        </authorList>
    </citation>
    <scope>NUCLEOTIDE SEQUENCE</scope>
</reference>